<organism evidence="4 5">
    <name type="scientific">Mycoplasmoides genitalium M6320</name>
    <dbReference type="NCBI Taxonomy" id="662945"/>
    <lineage>
        <taxon>Bacteria</taxon>
        <taxon>Bacillati</taxon>
        <taxon>Mycoplasmatota</taxon>
        <taxon>Mycoplasmoidales</taxon>
        <taxon>Mycoplasmoidaceae</taxon>
        <taxon>Mycoplasmoides</taxon>
    </lineage>
</organism>
<evidence type="ECO:0000313" key="5">
    <source>
        <dbReference type="Proteomes" id="UP000005254"/>
    </source>
</evidence>
<dbReference type="PROSITE" id="PS51257">
    <property type="entry name" value="PROKAR_LIPOPROTEIN"/>
    <property type="match status" value="1"/>
</dbReference>
<keyword evidence="4" id="KW-0449">Lipoprotein</keyword>
<dbReference type="PRINTS" id="PR00840">
    <property type="entry name" value="Y06768FAMILY"/>
</dbReference>
<dbReference type="InterPro" id="IPR009003">
    <property type="entry name" value="Peptidase_S1_PA"/>
</dbReference>
<evidence type="ECO:0000256" key="1">
    <source>
        <dbReference type="ARBA" id="ARBA00007807"/>
    </source>
</evidence>
<dbReference type="Pfam" id="PF01732">
    <property type="entry name" value="Mycop_pep_DUF31"/>
    <property type="match status" value="1"/>
</dbReference>
<evidence type="ECO:0000256" key="2">
    <source>
        <dbReference type="ARBA" id="ARBA00022475"/>
    </source>
</evidence>
<proteinExistence type="inferred from homology"/>
<comment type="similarity">
    <text evidence="1">Belongs to the MG067/MG068/MG395 family.</text>
</comment>
<dbReference type="InterPro" id="IPR022382">
    <property type="entry name" value="Mycoplasma_peptidase_DUF31"/>
</dbReference>
<sequence>MLRRYLTLSFSSLLLLALLFLTGCSFVRPQFRRGFRTQFKINSIPTVSDPYHINYDLTFSLNFASNKRNTYGTGWLIDWKGDENNPEKNDPFKVYLATNLHVIDALRNNNDYEPYNKDSNNQAFNSEEITRFFSIGKYTYPSIFSELNFISNAREAFVSIQTSTIPKTAYAAVNFVETQGEDESYTDSLSTDNKRDIYADFAVIEIPLFLTNHRDYQVFNEFIKPAIETYKQLGNSSFEKKQLDQHKNDNFYMLGYPLVESSIDALILNQRRQYNNSYTEKYTPQTLTKDQRTIDLSREVPILIQNKTENSTGSQLLVNQSLSSTSEGIIEFIKLPEFKLNYHNKSYRQYGRGFALQNTNFRPGSSGTLMLNNQKQIAGIYFGVLDFGEDVSLMSNIGVGQILRVPQKNNTRNRSIATNKSNYDLIFGDSNTTNFYAKFARQNNTHLYQMISNSKDTKLKYVNTVEKTVKASIK</sequence>
<accession>A0ABC7ZID8</accession>
<keyword evidence="2" id="KW-0472">Membrane</keyword>
<gene>
    <name evidence="4" type="ORF">CM1_00355</name>
</gene>
<dbReference type="RefSeq" id="WP_014894370.1">
    <property type="nucleotide sequence ID" value="NC_018497.1"/>
</dbReference>
<dbReference type="KEGG" id="mgx:CM1_00355"/>
<evidence type="ECO:0000259" key="3">
    <source>
        <dbReference type="Pfam" id="PF01732"/>
    </source>
</evidence>
<dbReference type="Proteomes" id="UP000005254">
    <property type="component" value="Chromosome"/>
</dbReference>
<name>A0ABC7ZID8_MYCGT</name>
<protein>
    <submittedName>
        <fullName evidence="4">Lipoprotein</fullName>
    </submittedName>
</protein>
<dbReference type="EMBL" id="CP003772">
    <property type="protein sequence ID" value="AFQ03863.1"/>
    <property type="molecule type" value="Genomic_DNA"/>
</dbReference>
<evidence type="ECO:0000313" key="4">
    <source>
        <dbReference type="EMBL" id="AFQ03863.1"/>
    </source>
</evidence>
<keyword evidence="2" id="KW-1003">Cell membrane</keyword>
<feature type="domain" description="DUF31" evidence="3">
    <location>
        <begin position="49"/>
        <end position="383"/>
    </location>
</feature>
<dbReference type="AlphaFoldDB" id="A0ABC7ZID8"/>
<reference evidence="4 5" key="1">
    <citation type="journal article" date="2012" name="J. Bacteriol.">
        <title>Draft Genome Sequences of Four Axenic Mycoplasma genitalium Strains Isolated from Denmark, Japan, and Australia.</title>
        <authorList>
            <person name="McGowin C.L."/>
            <person name="Ma L."/>
            <person name="Jensen J.S."/>
            <person name="Mancuso M.M."/>
            <person name="Hamasuna R."/>
            <person name="Adegboye D."/>
            <person name="Martin D.H."/>
        </authorList>
    </citation>
    <scope>NUCLEOTIDE SEQUENCE [LARGE SCALE GENOMIC DNA]</scope>
    <source>
        <strain evidence="4 5">M6320</strain>
    </source>
</reference>
<dbReference type="SUPFAM" id="SSF50494">
    <property type="entry name" value="Trypsin-like serine proteases"/>
    <property type="match status" value="1"/>
</dbReference>
<dbReference type="InterPro" id="IPR022381">
    <property type="entry name" value="Uncharacterised_MG067"/>
</dbReference>